<sequence>MWISRSHPLLLGHSFLGQIMHPCFGRRRRGALMWTLDGAQRRETLLWINVLNNDSIPLSRPIIDHLLEFGTSIFFDKRCDEDSRTEAATSLASDNILTTLHGSLADFLELLLCLLGYADVGLDLGFGRQERAEERLLQCLRGISNCSGAYDQRVMSQSEEANSSAPSTPLSRSTMSNSNPCNCSSSHTTLLLWNVLETRDHLLELGTTICFVKRCDDASSMEMTISLASDNSLMTLQFSCSAAMGFLLIFLNCFCTFFTNRM</sequence>
<gene>
    <name evidence="3" type="ORF">U9M48_041136</name>
</gene>
<reference evidence="3 4" key="1">
    <citation type="submission" date="2024-02" db="EMBL/GenBank/DDBJ databases">
        <title>High-quality chromosome-scale genome assembly of Pensacola bahiagrass (Paspalum notatum Flugge var. saurae).</title>
        <authorList>
            <person name="Vega J.M."/>
            <person name="Podio M."/>
            <person name="Orjuela J."/>
            <person name="Siena L.A."/>
            <person name="Pessino S.C."/>
            <person name="Combes M.C."/>
            <person name="Mariac C."/>
            <person name="Albertini E."/>
            <person name="Pupilli F."/>
            <person name="Ortiz J.P.A."/>
            <person name="Leblanc O."/>
        </authorList>
    </citation>
    <scope>NUCLEOTIDE SEQUENCE [LARGE SCALE GENOMIC DNA]</scope>
    <source>
        <strain evidence="3">R1</strain>
        <tissue evidence="3">Leaf</tissue>
    </source>
</reference>
<feature type="region of interest" description="Disordered" evidence="1">
    <location>
        <begin position="157"/>
        <end position="177"/>
    </location>
</feature>
<dbReference type="EMBL" id="CP144753">
    <property type="protein sequence ID" value="WVZ95358.1"/>
    <property type="molecule type" value="Genomic_DNA"/>
</dbReference>
<evidence type="ECO:0000256" key="1">
    <source>
        <dbReference type="SAM" id="MobiDB-lite"/>
    </source>
</evidence>
<accession>A0AAQ3UMJ7</accession>
<dbReference type="Proteomes" id="UP001341281">
    <property type="component" value="Chromosome 09"/>
</dbReference>
<proteinExistence type="predicted"/>
<name>A0AAQ3UMJ7_PASNO</name>
<keyword evidence="2" id="KW-1133">Transmembrane helix</keyword>
<protein>
    <submittedName>
        <fullName evidence="3">Uncharacterized protein</fullName>
    </submittedName>
</protein>
<feature type="compositionally biased region" description="Polar residues" evidence="1">
    <location>
        <begin position="157"/>
        <end position="175"/>
    </location>
</feature>
<keyword evidence="2" id="KW-0472">Membrane</keyword>
<evidence type="ECO:0000256" key="2">
    <source>
        <dbReference type="SAM" id="Phobius"/>
    </source>
</evidence>
<evidence type="ECO:0000313" key="4">
    <source>
        <dbReference type="Proteomes" id="UP001341281"/>
    </source>
</evidence>
<feature type="transmembrane region" description="Helical" evidence="2">
    <location>
        <begin position="236"/>
        <end position="258"/>
    </location>
</feature>
<organism evidence="3 4">
    <name type="scientific">Paspalum notatum var. saurae</name>
    <dbReference type="NCBI Taxonomy" id="547442"/>
    <lineage>
        <taxon>Eukaryota</taxon>
        <taxon>Viridiplantae</taxon>
        <taxon>Streptophyta</taxon>
        <taxon>Embryophyta</taxon>
        <taxon>Tracheophyta</taxon>
        <taxon>Spermatophyta</taxon>
        <taxon>Magnoliopsida</taxon>
        <taxon>Liliopsida</taxon>
        <taxon>Poales</taxon>
        <taxon>Poaceae</taxon>
        <taxon>PACMAD clade</taxon>
        <taxon>Panicoideae</taxon>
        <taxon>Andropogonodae</taxon>
        <taxon>Paspaleae</taxon>
        <taxon>Paspalinae</taxon>
        <taxon>Paspalum</taxon>
    </lineage>
</organism>
<dbReference type="AlphaFoldDB" id="A0AAQ3UMJ7"/>
<evidence type="ECO:0000313" key="3">
    <source>
        <dbReference type="EMBL" id="WVZ95358.1"/>
    </source>
</evidence>
<keyword evidence="2" id="KW-0812">Transmembrane</keyword>
<keyword evidence="4" id="KW-1185">Reference proteome</keyword>